<dbReference type="PANTHER" id="PTHR46986">
    <property type="entry name" value="ENDORIBONUCLEASE YBEY, CHLOROPLASTIC"/>
    <property type="match status" value="1"/>
</dbReference>
<keyword evidence="3" id="KW-0540">Nuclease</keyword>
<evidence type="ECO:0000256" key="5">
    <source>
        <dbReference type="ARBA" id="ARBA00022759"/>
    </source>
</evidence>
<gene>
    <name evidence="8" type="ORF">OLEA9_A052142</name>
</gene>
<dbReference type="GO" id="GO:0046872">
    <property type="term" value="F:metal ion binding"/>
    <property type="evidence" value="ECO:0007669"/>
    <property type="project" value="UniProtKB-KW"/>
</dbReference>
<keyword evidence="7" id="KW-0862">Zinc</keyword>
<dbReference type="SUPFAM" id="SSF55486">
    <property type="entry name" value="Metalloproteases ('zincins'), catalytic domain"/>
    <property type="match status" value="1"/>
</dbReference>
<dbReference type="AlphaFoldDB" id="A0A8S0V7J0"/>
<evidence type="ECO:0000313" key="9">
    <source>
        <dbReference type="Proteomes" id="UP000594638"/>
    </source>
</evidence>
<keyword evidence="6" id="KW-0378">Hydrolase</keyword>
<evidence type="ECO:0000256" key="3">
    <source>
        <dbReference type="ARBA" id="ARBA00022722"/>
    </source>
</evidence>
<keyword evidence="9" id="KW-1185">Reference proteome</keyword>
<dbReference type="GO" id="GO:0004222">
    <property type="term" value="F:metalloendopeptidase activity"/>
    <property type="evidence" value="ECO:0007669"/>
    <property type="project" value="InterPro"/>
</dbReference>
<dbReference type="GO" id="GO:0004519">
    <property type="term" value="F:endonuclease activity"/>
    <property type="evidence" value="ECO:0007669"/>
    <property type="project" value="UniProtKB-KW"/>
</dbReference>
<evidence type="ECO:0000256" key="6">
    <source>
        <dbReference type="ARBA" id="ARBA00022801"/>
    </source>
</evidence>
<dbReference type="Gramene" id="OE9A052142T2">
    <property type="protein sequence ID" value="OE9A052142C2"/>
    <property type="gene ID" value="OE9A052142"/>
</dbReference>
<dbReference type="PANTHER" id="PTHR46986:SF1">
    <property type="entry name" value="ENDORIBONUCLEASE YBEY, CHLOROPLASTIC"/>
    <property type="match status" value="1"/>
</dbReference>
<dbReference type="OrthoDB" id="1733428at2759"/>
<organism evidence="8 9">
    <name type="scientific">Olea europaea subsp. europaea</name>
    <dbReference type="NCBI Taxonomy" id="158383"/>
    <lineage>
        <taxon>Eukaryota</taxon>
        <taxon>Viridiplantae</taxon>
        <taxon>Streptophyta</taxon>
        <taxon>Embryophyta</taxon>
        <taxon>Tracheophyta</taxon>
        <taxon>Spermatophyta</taxon>
        <taxon>Magnoliopsida</taxon>
        <taxon>eudicotyledons</taxon>
        <taxon>Gunneridae</taxon>
        <taxon>Pentapetalae</taxon>
        <taxon>asterids</taxon>
        <taxon>lamiids</taxon>
        <taxon>Lamiales</taxon>
        <taxon>Oleaceae</taxon>
        <taxon>Oleeae</taxon>
        <taxon>Olea</taxon>
    </lineage>
</organism>
<reference evidence="8 9" key="1">
    <citation type="submission" date="2019-12" db="EMBL/GenBank/DDBJ databases">
        <authorList>
            <person name="Alioto T."/>
            <person name="Alioto T."/>
            <person name="Gomez Garrido J."/>
        </authorList>
    </citation>
    <scope>NUCLEOTIDE SEQUENCE [LARGE SCALE GENOMIC DNA]</scope>
</reference>
<accession>A0A8S0V7J0</accession>
<dbReference type="EMBL" id="CACTIH010009307">
    <property type="protein sequence ID" value="CAA3029407.1"/>
    <property type="molecule type" value="Genomic_DNA"/>
</dbReference>
<dbReference type="Pfam" id="PF02130">
    <property type="entry name" value="YbeY"/>
    <property type="match status" value="1"/>
</dbReference>
<comment type="cofactor">
    <cofactor evidence="1">
        <name>Zn(2+)</name>
        <dbReference type="ChEBI" id="CHEBI:29105"/>
    </cofactor>
</comment>
<evidence type="ECO:0000313" key="8">
    <source>
        <dbReference type="EMBL" id="CAA3029407.1"/>
    </source>
</evidence>
<dbReference type="Gramene" id="OE9A052142T1">
    <property type="protein sequence ID" value="OE9A052142C1"/>
    <property type="gene ID" value="OE9A052142"/>
</dbReference>
<sequence>MAMKLVVDGLSNSTCKTRDTSISDVGCFESVELSVLLCNAKFIRKLNREWRDEDNVTDILSMSQHIRELKLPITALRRAEEKGHTILDGIEILMVSSIILTQFLYI</sequence>
<dbReference type="InterPro" id="IPR002036">
    <property type="entry name" value="YbeY"/>
</dbReference>
<name>A0A8S0V7J0_OLEEU</name>
<evidence type="ECO:0000256" key="7">
    <source>
        <dbReference type="ARBA" id="ARBA00022833"/>
    </source>
</evidence>
<dbReference type="InterPro" id="IPR023091">
    <property type="entry name" value="MetalPrtase_cat_dom_sf_prd"/>
</dbReference>
<evidence type="ECO:0000256" key="1">
    <source>
        <dbReference type="ARBA" id="ARBA00001947"/>
    </source>
</evidence>
<evidence type="ECO:0000256" key="2">
    <source>
        <dbReference type="ARBA" id="ARBA00010875"/>
    </source>
</evidence>
<protein>
    <submittedName>
        <fullName evidence="8">Endoribonuclease YBEY, chloroplastic-like isoform X2</fullName>
    </submittedName>
</protein>
<dbReference type="Proteomes" id="UP000594638">
    <property type="component" value="Unassembled WGS sequence"/>
</dbReference>
<comment type="caution">
    <text evidence="8">The sequence shown here is derived from an EMBL/GenBank/DDBJ whole genome shotgun (WGS) entry which is preliminary data.</text>
</comment>
<dbReference type="Gene3D" id="3.40.390.30">
    <property type="entry name" value="Metalloproteases ('zincins'), catalytic domain"/>
    <property type="match status" value="1"/>
</dbReference>
<dbReference type="GO" id="GO:0006364">
    <property type="term" value="P:rRNA processing"/>
    <property type="evidence" value="ECO:0007669"/>
    <property type="project" value="InterPro"/>
</dbReference>
<keyword evidence="5" id="KW-0255">Endonuclease</keyword>
<keyword evidence="4" id="KW-0479">Metal-binding</keyword>
<evidence type="ECO:0000256" key="4">
    <source>
        <dbReference type="ARBA" id="ARBA00022723"/>
    </source>
</evidence>
<proteinExistence type="inferred from homology"/>
<comment type="similarity">
    <text evidence="2">Belongs to the endoribonuclease YbeY family.</text>
</comment>